<reference evidence="7" key="1">
    <citation type="submission" date="2018-05" db="EMBL/GenBank/DDBJ databases">
        <authorList>
            <person name="Lanie J.A."/>
            <person name="Ng W.-L."/>
            <person name="Kazmierczak K.M."/>
            <person name="Andrzejewski T.M."/>
            <person name="Davidsen T.M."/>
            <person name="Wayne K.J."/>
            <person name="Tettelin H."/>
            <person name="Glass J.I."/>
            <person name="Rusch D."/>
            <person name="Podicherti R."/>
            <person name="Tsui H.-C.T."/>
            <person name="Winkler M.E."/>
        </authorList>
    </citation>
    <scope>NUCLEOTIDE SEQUENCE</scope>
</reference>
<dbReference type="FunFam" id="3.30.950.10:FF:000002">
    <property type="entry name" value="Ribosomal RNA small subunit methyltransferase I"/>
    <property type="match status" value="1"/>
</dbReference>
<dbReference type="InterPro" id="IPR008189">
    <property type="entry name" value="rRNA_ssu_MeTfrase_I"/>
</dbReference>
<dbReference type="AlphaFoldDB" id="A0A381SV87"/>
<dbReference type="EMBL" id="UINC01003624">
    <property type="protein sequence ID" value="SVA07932.1"/>
    <property type="molecule type" value="Genomic_DNA"/>
</dbReference>
<feature type="domain" description="Tetrapyrrole methylase" evidence="6">
    <location>
        <begin position="2"/>
        <end position="188"/>
    </location>
</feature>
<evidence type="ECO:0000256" key="3">
    <source>
        <dbReference type="ARBA" id="ARBA00022603"/>
    </source>
</evidence>
<evidence type="ECO:0000256" key="4">
    <source>
        <dbReference type="ARBA" id="ARBA00022679"/>
    </source>
</evidence>
<dbReference type="HAMAP" id="MF_01877">
    <property type="entry name" value="16SrRNA_methyltr_I"/>
    <property type="match status" value="1"/>
</dbReference>
<dbReference type="InterPro" id="IPR000878">
    <property type="entry name" value="4pyrrol_Mease"/>
</dbReference>
<evidence type="ECO:0000259" key="6">
    <source>
        <dbReference type="Pfam" id="PF00590"/>
    </source>
</evidence>
<gene>
    <name evidence="7" type="ORF">METZ01_LOCUS60786</name>
</gene>
<dbReference type="Gene3D" id="3.30.950.10">
    <property type="entry name" value="Methyltransferase, Cobalt-precorrin-4 Transmethylase, Domain 2"/>
    <property type="match status" value="1"/>
</dbReference>
<dbReference type="InterPro" id="IPR014776">
    <property type="entry name" value="4pyrrole_Mease_sub2"/>
</dbReference>
<dbReference type="GO" id="GO:0032259">
    <property type="term" value="P:methylation"/>
    <property type="evidence" value="ECO:0007669"/>
    <property type="project" value="UniProtKB-KW"/>
</dbReference>
<name>A0A381SV87_9ZZZZ</name>
<dbReference type="PIRSF" id="PIRSF005917">
    <property type="entry name" value="MTase_YraL"/>
    <property type="match status" value="1"/>
</dbReference>
<keyword evidence="2" id="KW-0698">rRNA processing</keyword>
<dbReference type="GO" id="GO:0006364">
    <property type="term" value="P:rRNA processing"/>
    <property type="evidence" value="ECO:0007669"/>
    <property type="project" value="UniProtKB-KW"/>
</dbReference>
<evidence type="ECO:0000256" key="1">
    <source>
        <dbReference type="ARBA" id="ARBA00022490"/>
    </source>
</evidence>
<keyword evidence="3" id="KW-0489">Methyltransferase</keyword>
<dbReference type="InterPro" id="IPR014777">
    <property type="entry name" value="4pyrrole_Mease_sub1"/>
</dbReference>
<dbReference type="CDD" id="cd11648">
    <property type="entry name" value="RsmI"/>
    <property type="match status" value="1"/>
</dbReference>
<dbReference type="SUPFAM" id="SSF53790">
    <property type="entry name" value="Tetrapyrrole methylase"/>
    <property type="match status" value="1"/>
</dbReference>
<proteinExistence type="inferred from homology"/>
<protein>
    <recommendedName>
        <fullName evidence="6">Tetrapyrrole methylase domain-containing protein</fullName>
    </recommendedName>
</protein>
<dbReference type="PANTHER" id="PTHR46111:SF1">
    <property type="entry name" value="RIBOSOMAL RNA SMALL SUBUNIT METHYLTRANSFERASE I"/>
    <property type="match status" value="1"/>
</dbReference>
<evidence type="ECO:0000256" key="5">
    <source>
        <dbReference type="ARBA" id="ARBA00022691"/>
    </source>
</evidence>
<keyword evidence="4" id="KW-0808">Transferase</keyword>
<dbReference type="PANTHER" id="PTHR46111">
    <property type="entry name" value="RIBOSOMAL RNA SMALL SUBUNIT METHYLTRANSFERASE I"/>
    <property type="match status" value="1"/>
</dbReference>
<dbReference type="InterPro" id="IPR035996">
    <property type="entry name" value="4pyrrol_Methylase_sf"/>
</dbReference>
<keyword evidence="5" id="KW-0949">S-adenosyl-L-methionine</keyword>
<organism evidence="7">
    <name type="scientific">marine metagenome</name>
    <dbReference type="NCBI Taxonomy" id="408172"/>
    <lineage>
        <taxon>unclassified sequences</taxon>
        <taxon>metagenomes</taxon>
        <taxon>ecological metagenomes</taxon>
    </lineage>
</organism>
<evidence type="ECO:0000256" key="2">
    <source>
        <dbReference type="ARBA" id="ARBA00022552"/>
    </source>
</evidence>
<dbReference type="GO" id="GO:0008168">
    <property type="term" value="F:methyltransferase activity"/>
    <property type="evidence" value="ECO:0007669"/>
    <property type="project" value="UniProtKB-KW"/>
</dbReference>
<dbReference type="Pfam" id="PF00590">
    <property type="entry name" value="TP_methylase"/>
    <property type="match status" value="1"/>
</dbReference>
<dbReference type="NCBIfam" id="TIGR00096">
    <property type="entry name" value="16S rRNA (cytidine(1402)-2'-O)-methyltransferase"/>
    <property type="match status" value="1"/>
</dbReference>
<keyword evidence="1" id="KW-0963">Cytoplasm</keyword>
<sequence>MQDITYRAVETLSAVSLIAAEDTRHSKKLLNHYGIKRPLISYYEHNRFTRIPQIIAHLNDGKDVAVISDAGTPGISDPAYKLTRAAITADIRVETIPGPSAALAGLIASGLPSDRFLFEGFLPPKKGRKKRLSVLKDEQATIIFYESPRRLKRTLNDIADIIGDRPAVVTRELTKMNEEIIRGTVSKLISYFSKNEPRGEIVLMIGKPDPNVFFE</sequence>
<evidence type="ECO:0000313" key="7">
    <source>
        <dbReference type="EMBL" id="SVA07932.1"/>
    </source>
</evidence>
<dbReference type="Gene3D" id="3.40.1010.10">
    <property type="entry name" value="Cobalt-precorrin-4 Transmethylase, Domain 1"/>
    <property type="match status" value="1"/>
</dbReference>
<accession>A0A381SV87</accession>